<dbReference type="EMBL" id="OP491958">
    <property type="protein sequence ID" value="UZV39702.1"/>
    <property type="molecule type" value="Genomic_DNA"/>
</dbReference>
<dbReference type="Proteomes" id="UP001163735">
    <property type="component" value="Segment"/>
</dbReference>
<keyword evidence="2" id="KW-1185">Reference proteome</keyword>
<evidence type="ECO:0000313" key="1">
    <source>
        <dbReference type="EMBL" id="UZV39702.1"/>
    </source>
</evidence>
<gene>
    <name evidence="1" type="ORF">APT65_00099</name>
</gene>
<protein>
    <submittedName>
        <fullName evidence="1">Uncharacterized protein</fullName>
    </submittedName>
</protein>
<organism evidence="1 2">
    <name type="scientific">Aeromonas phage APT65</name>
    <dbReference type="NCBI Taxonomy" id="2982914"/>
    <lineage>
        <taxon>Viruses</taxon>
        <taxon>Duplodnaviria</taxon>
        <taxon>Heunggongvirae</taxon>
        <taxon>Uroviricota</taxon>
        <taxon>Caudoviricetes</taxon>
        <taxon>Aquaneticvirus</taxon>
        <taxon>Aquaneticvirus ApT65</taxon>
    </lineage>
</organism>
<name>A0A9E8GEF4_9CAUD</name>
<reference evidence="1" key="1">
    <citation type="submission" date="2022-09" db="EMBL/GenBank/DDBJ databases">
        <authorList>
            <person name="Cebeci A."/>
            <person name="Ture M."/>
            <person name="Alemdag M."/>
            <person name="Altinok I."/>
        </authorList>
    </citation>
    <scope>NUCLEOTIDE SEQUENCE</scope>
</reference>
<sequence length="61" mass="6786">MIYALLLMWYSGGGNGGGTELIEGFKSYEDCNKAYSTISQRAPYSIKKNLNGVCMEIKDVR</sequence>
<proteinExistence type="predicted"/>
<accession>A0A9E8GEF4</accession>
<evidence type="ECO:0000313" key="2">
    <source>
        <dbReference type="Proteomes" id="UP001163735"/>
    </source>
</evidence>